<dbReference type="InterPro" id="IPR022472">
    <property type="entry name" value="VPLPA-CTERM"/>
</dbReference>
<keyword evidence="2" id="KW-0732">Signal</keyword>
<feature type="chain" id="PRO_5042193245" evidence="2">
    <location>
        <begin position="19"/>
        <end position="194"/>
    </location>
</feature>
<gene>
    <name evidence="3" type="ORF">NO357_15835</name>
</gene>
<keyword evidence="1" id="KW-0472">Membrane</keyword>
<protein>
    <submittedName>
        <fullName evidence="3">VPLPA-CTERM sorting domain-containing protein</fullName>
    </submittedName>
</protein>
<name>A0AAE4B7D5_9RHOB</name>
<keyword evidence="4" id="KW-1185">Reference proteome</keyword>
<dbReference type="Proteomes" id="UP001226762">
    <property type="component" value="Unassembled WGS sequence"/>
</dbReference>
<comment type="caution">
    <text evidence="3">The sequence shown here is derived from an EMBL/GenBank/DDBJ whole genome shotgun (WGS) entry which is preliminary data.</text>
</comment>
<evidence type="ECO:0000256" key="1">
    <source>
        <dbReference type="SAM" id="Phobius"/>
    </source>
</evidence>
<dbReference type="NCBIfam" id="TIGR03370">
    <property type="entry name" value="VPLPA-CTERM"/>
    <property type="match status" value="1"/>
</dbReference>
<evidence type="ECO:0000313" key="4">
    <source>
        <dbReference type="Proteomes" id="UP001226762"/>
    </source>
</evidence>
<keyword evidence="1" id="KW-1133">Transmembrane helix</keyword>
<feature type="transmembrane region" description="Helical" evidence="1">
    <location>
        <begin position="168"/>
        <end position="187"/>
    </location>
</feature>
<proteinExistence type="predicted"/>
<keyword evidence="1" id="KW-0812">Transmembrane</keyword>
<organism evidence="3 4">
    <name type="scientific">Marimonas arenosa</name>
    <dbReference type="NCBI Taxonomy" id="1795305"/>
    <lineage>
        <taxon>Bacteria</taxon>
        <taxon>Pseudomonadati</taxon>
        <taxon>Pseudomonadota</taxon>
        <taxon>Alphaproteobacteria</taxon>
        <taxon>Rhodobacterales</taxon>
        <taxon>Paracoccaceae</taxon>
        <taxon>Marimonas</taxon>
    </lineage>
</organism>
<dbReference type="RefSeq" id="WP_306736660.1">
    <property type="nucleotide sequence ID" value="NZ_JANHAX010000005.1"/>
</dbReference>
<accession>A0AAE4B7D5</accession>
<evidence type="ECO:0000313" key="3">
    <source>
        <dbReference type="EMBL" id="MDQ2091371.1"/>
    </source>
</evidence>
<reference evidence="3" key="2">
    <citation type="submission" date="2023-02" db="EMBL/GenBank/DDBJ databases">
        <title>'Rhodoalgimonas zhirmunskyi' gen. nov., isolated from a red alga.</title>
        <authorList>
            <person name="Nedashkovskaya O.I."/>
            <person name="Otstavnykh N.Y."/>
            <person name="Bystritskaya E.P."/>
            <person name="Balabanova L.A."/>
            <person name="Isaeva M.P."/>
        </authorList>
    </citation>
    <scope>NUCLEOTIDE SEQUENCE</scope>
    <source>
        <strain evidence="3">KCTC 52189</strain>
    </source>
</reference>
<reference evidence="3" key="1">
    <citation type="submission" date="2022-07" db="EMBL/GenBank/DDBJ databases">
        <authorList>
            <person name="Otstavnykh N."/>
            <person name="Isaeva M."/>
            <person name="Bystritskaya E."/>
        </authorList>
    </citation>
    <scope>NUCLEOTIDE SEQUENCE</scope>
    <source>
        <strain evidence="3">KCTC 52189</strain>
    </source>
</reference>
<dbReference type="EMBL" id="JANHAX010000005">
    <property type="protein sequence ID" value="MDQ2091371.1"/>
    <property type="molecule type" value="Genomic_DNA"/>
</dbReference>
<dbReference type="AlphaFoldDB" id="A0AAE4B7D5"/>
<evidence type="ECO:0000256" key="2">
    <source>
        <dbReference type="SAM" id="SignalP"/>
    </source>
</evidence>
<feature type="signal peptide" evidence="2">
    <location>
        <begin position="1"/>
        <end position="18"/>
    </location>
</feature>
<sequence>MKKFFALCLGFVSLLAVSATETKAVTLNVVGGQLLGVSGLDVDGTLYDVEFVDGTCAALFSGCDEQSDFALNAGNILAALAALDSLFDNNPVFDDIPGNVSGCGSLARCFVVSPYAPMSGFDRSLTGNLQNDQVEANDQFYLTNYDIFQDFGGPNNSLVYAVWSVAEVPLPASMPILVAGLGGLVLIRRRRKAS</sequence>